<evidence type="ECO:0000313" key="3">
    <source>
        <dbReference type="Proteomes" id="UP000249324"/>
    </source>
</evidence>
<gene>
    <name evidence="2" type="ORF">DIU77_012620</name>
</gene>
<keyword evidence="1" id="KW-1133">Transmembrane helix</keyword>
<protein>
    <submittedName>
        <fullName evidence="2">Uncharacterized protein</fullName>
    </submittedName>
</protein>
<name>A0ABD6FGW6_9PSEU</name>
<keyword evidence="1" id="KW-0472">Membrane</keyword>
<dbReference type="Proteomes" id="UP000249324">
    <property type="component" value="Unassembled WGS sequence"/>
</dbReference>
<organism evidence="2 3">
    <name type="scientific">Thermocrispum agreste</name>
    <dbReference type="NCBI Taxonomy" id="37925"/>
    <lineage>
        <taxon>Bacteria</taxon>
        <taxon>Bacillati</taxon>
        <taxon>Actinomycetota</taxon>
        <taxon>Actinomycetes</taxon>
        <taxon>Pseudonocardiales</taxon>
        <taxon>Pseudonocardiaceae</taxon>
        <taxon>Thermocrispum</taxon>
    </lineage>
</organism>
<dbReference type="EMBL" id="QGUI02000163">
    <property type="protein sequence ID" value="MFO7193079.1"/>
    <property type="molecule type" value="Genomic_DNA"/>
</dbReference>
<proteinExistence type="predicted"/>
<comment type="caution">
    <text evidence="2">The sequence shown here is derived from an EMBL/GenBank/DDBJ whole genome shotgun (WGS) entry which is preliminary data.</text>
</comment>
<reference evidence="2 3" key="1">
    <citation type="journal article" date="2021" name="BMC Genomics">
        <title>Genome-resolved metagenome and metatranscriptome analyses of thermophilic composting reveal key bacterial players and their metabolic interactions.</title>
        <authorList>
            <person name="Braga L.P.P."/>
            <person name="Pereira R.V."/>
            <person name="Martins L.F."/>
            <person name="Moura L.M.S."/>
            <person name="Sanchez F.B."/>
            <person name="Patane J.S.L."/>
            <person name="da Silva A.M."/>
            <person name="Setubal J.C."/>
        </authorList>
    </citation>
    <scope>NUCLEOTIDE SEQUENCE [LARGE SCALE GENOMIC DNA]</scope>
    <source>
        <strain evidence="2">ZC4RG45</strain>
    </source>
</reference>
<feature type="transmembrane region" description="Helical" evidence="1">
    <location>
        <begin position="32"/>
        <end position="49"/>
    </location>
</feature>
<keyword evidence="1" id="KW-0812">Transmembrane</keyword>
<accession>A0ABD6FGW6</accession>
<dbReference type="AlphaFoldDB" id="A0ABD6FGW6"/>
<evidence type="ECO:0000313" key="2">
    <source>
        <dbReference type="EMBL" id="MFO7193079.1"/>
    </source>
</evidence>
<evidence type="ECO:0000256" key="1">
    <source>
        <dbReference type="SAM" id="Phobius"/>
    </source>
</evidence>
<sequence length="53" mass="5521">MTEFVFILLVAAAGLLLGGVIAMWKTSKAVAAFLMVLCVMAGVGAALWYQSVS</sequence>